<evidence type="ECO:0000313" key="2">
    <source>
        <dbReference type="Proteomes" id="UP001185028"/>
    </source>
</evidence>
<reference evidence="1 2" key="1">
    <citation type="submission" date="2023-07" db="EMBL/GenBank/DDBJ databases">
        <title>Genomic Encyclopedia of Type Strains, Phase IV (KMG-IV): sequencing the most valuable type-strain genomes for metagenomic binning, comparative biology and taxonomic classification.</title>
        <authorList>
            <person name="Goeker M."/>
        </authorList>
    </citation>
    <scope>NUCLEOTIDE SEQUENCE [LARGE SCALE GENOMIC DNA]</scope>
    <source>
        <strain evidence="1 2">DSM 22170</strain>
    </source>
</reference>
<dbReference type="EMBL" id="JAVDQH010000007">
    <property type="protein sequence ID" value="MDR6244205.1"/>
    <property type="molecule type" value="Genomic_DNA"/>
</dbReference>
<organism evidence="1 2">
    <name type="scientific">Paenibacillus hunanensis</name>
    <dbReference type="NCBI Taxonomy" id="539262"/>
    <lineage>
        <taxon>Bacteria</taxon>
        <taxon>Bacillati</taxon>
        <taxon>Bacillota</taxon>
        <taxon>Bacilli</taxon>
        <taxon>Bacillales</taxon>
        <taxon>Paenibacillaceae</taxon>
        <taxon>Paenibacillus</taxon>
    </lineage>
</organism>
<evidence type="ECO:0000313" key="1">
    <source>
        <dbReference type="EMBL" id="MDR6244205.1"/>
    </source>
</evidence>
<evidence type="ECO:0008006" key="3">
    <source>
        <dbReference type="Google" id="ProtNLM"/>
    </source>
</evidence>
<dbReference type="RefSeq" id="WP_188776276.1">
    <property type="nucleotide sequence ID" value="NZ_BMMB01000006.1"/>
</dbReference>
<accession>A0ABU1IYY3</accession>
<protein>
    <recommendedName>
        <fullName evidence="3">Oxidoreductase</fullName>
    </recommendedName>
</protein>
<proteinExistence type="predicted"/>
<keyword evidence="2" id="KW-1185">Reference proteome</keyword>
<sequence>MNHVHQFQVKRLQPSPDSNHYPFGDKSESFMDVLIDGRSMYDMLKQHDRIPCFGWGNHEFQQQNIDYFLLEDMHPYLYYRYPLMVCSWCGDEDCGFISVFVERTGDLVTWQDFKMEPDDRSLALGPFTFT</sequence>
<comment type="caution">
    <text evidence="1">The sequence shown here is derived from an EMBL/GenBank/DDBJ whole genome shotgun (WGS) entry which is preliminary data.</text>
</comment>
<name>A0ABU1IYY3_9BACL</name>
<dbReference type="Proteomes" id="UP001185028">
    <property type="component" value="Unassembled WGS sequence"/>
</dbReference>
<gene>
    <name evidence="1" type="ORF">JOC58_002098</name>
</gene>